<evidence type="ECO:0000256" key="2">
    <source>
        <dbReference type="ARBA" id="ARBA00022723"/>
    </source>
</evidence>
<dbReference type="Gene3D" id="1.10.760.10">
    <property type="entry name" value="Cytochrome c-like domain"/>
    <property type="match status" value="1"/>
</dbReference>
<dbReference type="InterPro" id="IPR009056">
    <property type="entry name" value="Cyt_c-like_dom"/>
</dbReference>
<evidence type="ECO:0000259" key="7">
    <source>
        <dbReference type="PROSITE" id="PS51007"/>
    </source>
</evidence>
<evidence type="ECO:0000256" key="6">
    <source>
        <dbReference type="SAM" id="SignalP"/>
    </source>
</evidence>
<protein>
    <submittedName>
        <fullName evidence="8">Choice-of-anchor D domain-containing protein</fullName>
    </submittedName>
</protein>
<proteinExistence type="predicted"/>
<evidence type="ECO:0000313" key="8">
    <source>
        <dbReference type="EMBL" id="MFC3148265.1"/>
    </source>
</evidence>
<dbReference type="Proteomes" id="UP001595556">
    <property type="component" value="Unassembled WGS sequence"/>
</dbReference>
<comment type="caution">
    <text evidence="8">The sequence shown here is derived from an EMBL/GenBank/DDBJ whole genome shotgun (WGS) entry which is preliminary data.</text>
</comment>
<keyword evidence="2 4" id="KW-0479">Metal-binding</keyword>
<dbReference type="RefSeq" id="WP_377304034.1">
    <property type="nucleotide sequence ID" value="NZ_CP180191.1"/>
</dbReference>
<dbReference type="Pfam" id="PF13442">
    <property type="entry name" value="Cytochrome_CBB3"/>
    <property type="match status" value="1"/>
</dbReference>
<name>A0ABV7H7Z2_9BURK</name>
<dbReference type="SUPFAM" id="SSF46626">
    <property type="entry name" value="Cytochrome c"/>
    <property type="match status" value="1"/>
</dbReference>
<dbReference type="InterPro" id="IPR036909">
    <property type="entry name" value="Cyt_c-like_dom_sf"/>
</dbReference>
<evidence type="ECO:0000313" key="9">
    <source>
        <dbReference type="Proteomes" id="UP001595556"/>
    </source>
</evidence>
<evidence type="ECO:0000256" key="4">
    <source>
        <dbReference type="PROSITE-ProRule" id="PRU00433"/>
    </source>
</evidence>
<evidence type="ECO:0000256" key="1">
    <source>
        <dbReference type="ARBA" id="ARBA00022617"/>
    </source>
</evidence>
<feature type="chain" id="PRO_5045219325" evidence="6">
    <location>
        <begin position="23"/>
        <end position="579"/>
    </location>
</feature>
<keyword evidence="3 4" id="KW-0408">Iron</keyword>
<dbReference type="PROSITE" id="PS51007">
    <property type="entry name" value="CYTC"/>
    <property type="match status" value="1"/>
</dbReference>
<dbReference type="NCBIfam" id="NF012200">
    <property type="entry name" value="choice_anch_D"/>
    <property type="match status" value="3"/>
</dbReference>
<dbReference type="Pfam" id="PF22073">
    <property type="entry name" value="Cep192_D4"/>
    <property type="match status" value="1"/>
</dbReference>
<dbReference type="InterPro" id="IPR013783">
    <property type="entry name" value="Ig-like_fold"/>
</dbReference>
<accession>A0ABV7H7Z2</accession>
<evidence type="ECO:0000256" key="5">
    <source>
        <dbReference type="SAM" id="MobiDB-lite"/>
    </source>
</evidence>
<reference evidence="9" key="1">
    <citation type="journal article" date="2019" name="Int. J. Syst. Evol. Microbiol.">
        <title>The Global Catalogue of Microorganisms (GCM) 10K type strain sequencing project: providing services to taxonomists for standard genome sequencing and annotation.</title>
        <authorList>
            <consortium name="The Broad Institute Genomics Platform"/>
            <consortium name="The Broad Institute Genome Sequencing Center for Infectious Disease"/>
            <person name="Wu L."/>
            <person name="Ma J."/>
        </authorList>
    </citation>
    <scope>NUCLEOTIDE SEQUENCE [LARGE SCALE GENOMIC DNA]</scope>
    <source>
        <strain evidence="9">KCTC 52168</strain>
    </source>
</reference>
<dbReference type="PANTHER" id="PTHR23053:SF0">
    <property type="entry name" value="HYDROCEPHALUS-INDUCING PROTEIN HOMOLOG"/>
    <property type="match status" value="1"/>
</dbReference>
<dbReference type="PANTHER" id="PTHR23053">
    <property type="entry name" value="DLEC1 DELETED IN LUNG AND ESOPHAGEAL CANCER 1"/>
    <property type="match status" value="1"/>
</dbReference>
<organism evidence="8 9">
    <name type="scientific">Piscinibacterium candidicorallinum</name>
    <dbReference type="NCBI Taxonomy" id="1793872"/>
    <lineage>
        <taxon>Bacteria</taxon>
        <taxon>Pseudomonadati</taxon>
        <taxon>Pseudomonadota</taxon>
        <taxon>Betaproteobacteria</taxon>
        <taxon>Burkholderiales</taxon>
        <taxon>Piscinibacterium</taxon>
    </lineage>
</organism>
<sequence length="579" mass="56775">MYQALKLIVALLFATATGIAMAQGNPTTGQTLYMNNCFACHGPAANPIPSFKGFANNAAGIRAAINSVGSMNSLRTLTDAQLTDIAAYVRQQEAGATPGISVTPNPLSINGTTTTPATGFITVSSNGTAPLTLTAITINSAGFARDTASDTCQLNVPIAVSGTCRLGVRYTSSTPVTNAAGTLVISHNAPGSNTPINVSATITGSAPAISITGGPLTFTATNVGATSAELLLTVANTGNAPLNISAIATSNSDFITSAGTTCVVNTPVAAGSNCRIGISFRPTAGGARTGNVSVTHNAPGSPSTVNLSGTGTGPGVSYSANPLSFGSVAVGQSSANTTLTITNSGNAPLTISQINISNPVFSQVATTCTSAAIAAAGTCTVTLRFTPAATGAATGNLTLTSNMVTAPASVVLNGTGNTPPPALTTDAPSNTVDLGSVVNGSRITRTVTLTAGTSNVQITSIAASGPFTIESTGTCARTAFTLNAGTSCTVVVGFTASTNGSNNGTLTVTANPTSNNVSVSLAANVTAPAPPPSGGGGGGGCSVSGRDGPADPVLLVLAALSLGLLLARRRRAHAAAERA</sequence>
<dbReference type="InterPro" id="IPR054090">
    <property type="entry name" value="Cep192_Spd-2-like_dom"/>
</dbReference>
<dbReference type="Gene3D" id="2.60.40.10">
    <property type="entry name" value="Immunoglobulins"/>
    <property type="match status" value="4"/>
</dbReference>
<dbReference type="EMBL" id="JBHRTI010000004">
    <property type="protein sequence ID" value="MFC3148265.1"/>
    <property type="molecule type" value="Genomic_DNA"/>
</dbReference>
<keyword evidence="9" id="KW-1185">Reference proteome</keyword>
<keyword evidence="6" id="KW-0732">Signal</keyword>
<dbReference type="NCBIfam" id="NF033191">
    <property type="entry name" value="JDVT-CTERM"/>
    <property type="match status" value="1"/>
</dbReference>
<keyword evidence="1 4" id="KW-0349">Heme</keyword>
<feature type="domain" description="Cytochrome c" evidence="7">
    <location>
        <begin position="24"/>
        <end position="93"/>
    </location>
</feature>
<dbReference type="InterPro" id="IPR033305">
    <property type="entry name" value="Hydin-like"/>
</dbReference>
<feature type="signal peptide" evidence="6">
    <location>
        <begin position="1"/>
        <end position="22"/>
    </location>
</feature>
<gene>
    <name evidence="8" type="ORF">ACFOEN_11495</name>
</gene>
<feature type="region of interest" description="Disordered" evidence="5">
    <location>
        <begin position="525"/>
        <end position="544"/>
    </location>
</feature>
<evidence type="ECO:0000256" key="3">
    <source>
        <dbReference type="ARBA" id="ARBA00023004"/>
    </source>
</evidence>